<dbReference type="NCBIfam" id="TIGR02604">
    <property type="entry name" value="Piru_Ver_Nterm"/>
    <property type="match status" value="1"/>
</dbReference>
<dbReference type="RefSeq" id="WP_145277511.1">
    <property type="nucleotide sequence ID" value="NZ_CP036426.1"/>
</dbReference>
<dbReference type="AlphaFoldDB" id="A0A518HDI8"/>
<gene>
    <name evidence="7" type="ORF">ElP_67130</name>
</gene>
<dbReference type="InterPro" id="IPR009056">
    <property type="entry name" value="Cyt_c-like_dom"/>
</dbReference>
<evidence type="ECO:0000256" key="5">
    <source>
        <dbReference type="SAM" id="SignalP"/>
    </source>
</evidence>
<dbReference type="EMBL" id="CP036426">
    <property type="protein sequence ID" value="QDV38756.1"/>
    <property type="molecule type" value="Genomic_DNA"/>
</dbReference>
<dbReference type="KEGG" id="tpla:ElP_67130"/>
<dbReference type="SUPFAM" id="SSF48371">
    <property type="entry name" value="ARM repeat"/>
    <property type="match status" value="1"/>
</dbReference>
<proteinExistence type="predicted"/>
<dbReference type="Gene3D" id="1.25.10.10">
    <property type="entry name" value="Leucine-rich Repeat Variant"/>
    <property type="match status" value="2"/>
</dbReference>
<keyword evidence="5" id="KW-0732">Signal</keyword>
<dbReference type="PANTHER" id="PTHR33546">
    <property type="entry name" value="LARGE, MULTIFUNCTIONAL SECRETED PROTEIN-RELATED"/>
    <property type="match status" value="1"/>
</dbReference>
<evidence type="ECO:0000256" key="4">
    <source>
        <dbReference type="PROSITE-ProRule" id="PRU00433"/>
    </source>
</evidence>
<dbReference type="InterPro" id="IPR036909">
    <property type="entry name" value="Cyt_c-like_dom_sf"/>
</dbReference>
<keyword evidence="8" id="KW-1185">Reference proteome</keyword>
<evidence type="ECO:0000259" key="6">
    <source>
        <dbReference type="PROSITE" id="PS51007"/>
    </source>
</evidence>
<dbReference type="GO" id="GO:0020037">
    <property type="term" value="F:heme binding"/>
    <property type="evidence" value="ECO:0007669"/>
    <property type="project" value="InterPro"/>
</dbReference>
<dbReference type="GO" id="GO:0009055">
    <property type="term" value="F:electron transfer activity"/>
    <property type="evidence" value="ECO:0007669"/>
    <property type="project" value="InterPro"/>
</dbReference>
<feature type="chain" id="PRO_5022230695" evidence="5">
    <location>
        <begin position="24"/>
        <end position="1040"/>
    </location>
</feature>
<evidence type="ECO:0000313" key="8">
    <source>
        <dbReference type="Proteomes" id="UP000317835"/>
    </source>
</evidence>
<evidence type="ECO:0000313" key="7">
    <source>
        <dbReference type="EMBL" id="QDV38756.1"/>
    </source>
</evidence>
<keyword evidence="1 4" id="KW-0349">Heme</keyword>
<feature type="signal peptide" evidence="5">
    <location>
        <begin position="1"/>
        <end position="23"/>
    </location>
</feature>
<dbReference type="InterPro" id="IPR011042">
    <property type="entry name" value="6-blade_b-propeller_TolB-like"/>
</dbReference>
<organism evidence="7 8">
    <name type="scientific">Tautonia plasticadhaerens</name>
    <dbReference type="NCBI Taxonomy" id="2527974"/>
    <lineage>
        <taxon>Bacteria</taxon>
        <taxon>Pseudomonadati</taxon>
        <taxon>Planctomycetota</taxon>
        <taxon>Planctomycetia</taxon>
        <taxon>Isosphaerales</taxon>
        <taxon>Isosphaeraceae</taxon>
        <taxon>Tautonia</taxon>
    </lineage>
</organism>
<dbReference type="OrthoDB" id="9770043at2"/>
<dbReference type="PANTHER" id="PTHR33546:SF1">
    <property type="entry name" value="LARGE, MULTIFUNCTIONAL SECRETED PROTEIN"/>
    <property type="match status" value="1"/>
</dbReference>
<dbReference type="InterPro" id="IPR016024">
    <property type="entry name" value="ARM-type_fold"/>
</dbReference>
<dbReference type="Pfam" id="PF23500">
    <property type="entry name" value="DUF7133"/>
    <property type="match status" value="1"/>
</dbReference>
<dbReference type="Pfam" id="PF13646">
    <property type="entry name" value="HEAT_2"/>
    <property type="match status" value="1"/>
</dbReference>
<dbReference type="Gene3D" id="2.120.10.30">
    <property type="entry name" value="TolB, C-terminal domain"/>
    <property type="match status" value="1"/>
</dbReference>
<evidence type="ECO:0000256" key="1">
    <source>
        <dbReference type="ARBA" id="ARBA00022617"/>
    </source>
</evidence>
<dbReference type="InterPro" id="IPR004155">
    <property type="entry name" value="PBS_lyase_HEAT"/>
</dbReference>
<dbReference type="GO" id="GO:0046872">
    <property type="term" value="F:metal ion binding"/>
    <property type="evidence" value="ECO:0007669"/>
    <property type="project" value="UniProtKB-KW"/>
</dbReference>
<dbReference type="InterPro" id="IPR055557">
    <property type="entry name" value="DUF7133"/>
</dbReference>
<dbReference type="SUPFAM" id="SSF46626">
    <property type="entry name" value="Cytochrome c"/>
    <property type="match status" value="1"/>
</dbReference>
<accession>A0A518HDI8</accession>
<sequence length="1040" mass="111104" precursor="true">MRAAATTAALLLLPLLAAPAARSGEVVRLGDHTFSLPDGLTVEVAAGPPLVERPITAAFDERGRLYVAESSGSNDPVQVQLEEKPHRILRLEDVDGDGAFDRRTVFADGMMFPEGTMWLDGSLYVSAPPQIWRLTDLDDDGEADAREVWLDAKTLTGCANDLHGPYAGPDGWIYWCKGAFAEQTYERAGGDPFVTRASHVFRWRPDRSGPIEPVMTGGMDNPVDVAFTPGGERIFTTTFFQQPAGGFRDGLIHALYGGVYGKVHDVLDGHPRSRPGVLPVLTHLGPAAPAGLERLRSTSLGDGYRDSLLACQFNLRAVSRHVLTPEGGSFATSDSDLIASDNTDFHPTDILEDADGSVLVVDTGGWYKLCCPTSQLWKPDVLGAIYRVRRVDAPEVDDPRGLGLDWDGATADQLAARLGDPRPAVRERAVGTLGLLGAESIPALESTVRESAEAEARRNAVWAGSRINDPEAREVARIALQDEDETVVQAALHVVSVHRDRGALDRAVNLLHTGTPQNRRAAAEAVGRLGDPSAVPFLLQAAADVPEAPHWAVMHSITYALIELADPDATRFGLSAPHDTVRRAALVALDQMPGDHFSADDVSPLLSAEDPELREAAAWVASRHPEWGAALAEHFGRQILGIGDATEGQGDALADQLARLGSSPEIQDVIADALLDAGLPDAPRVVALRAMASADLDPAPPRWVDAVAAALDGDPALRSAALAAARSLRIPEGRADDLRSPLLRIARDDGAEVATRLDALASLPGGTGKMDGDLFTFLLDRLDPDAPAAEQTRAADLIAASDLSEARRLALADRIAEAGPLSVPRLLPAFETQEGEALGLRLVSALERSPSRSVLRPGDLRTLLDRFGPAVAGRASTLIAAIDADAEQKREKIEDLLTLVDDADIRRGQAVFNGEKGACRTCHAMGYVGGRVGPDLTRIGRIRTERDLLEAIAYPSASFVRSYEPVVVATVDGRVLTGLVGDEGADHVILQTNAEESVRIPRSEIEEFQPGTTSVMPAGLDQQLTPQELADLVKFLKSSQ</sequence>
<dbReference type="InterPro" id="IPR011989">
    <property type="entry name" value="ARM-like"/>
</dbReference>
<dbReference type="Gene3D" id="1.10.760.10">
    <property type="entry name" value="Cytochrome c-like domain"/>
    <property type="match status" value="1"/>
</dbReference>
<feature type="domain" description="Cytochrome c" evidence="6">
    <location>
        <begin position="903"/>
        <end position="1040"/>
    </location>
</feature>
<name>A0A518HDI8_9BACT</name>
<dbReference type="InterPro" id="IPR013428">
    <property type="entry name" value="Membrane-bound_put_N"/>
</dbReference>
<dbReference type="NCBIfam" id="TIGR02603">
    <property type="entry name" value="CxxCH_TIGR02603"/>
    <property type="match status" value="1"/>
</dbReference>
<reference evidence="7 8" key="1">
    <citation type="submission" date="2019-02" db="EMBL/GenBank/DDBJ databases">
        <title>Deep-cultivation of Planctomycetes and their phenomic and genomic characterization uncovers novel biology.</title>
        <authorList>
            <person name="Wiegand S."/>
            <person name="Jogler M."/>
            <person name="Boedeker C."/>
            <person name="Pinto D."/>
            <person name="Vollmers J."/>
            <person name="Rivas-Marin E."/>
            <person name="Kohn T."/>
            <person name="Peeters S.H."/>
            <person name="Heuer A."/>
            <person name="Rast P."/>
            <person name="Oberbeckmann S."/>
            <person name="Bunk B."/>
            <person name="Jeske O."/>
            <person name="Meyerdierks A."/>
            <person name="Storesund J.E."/>
            <person name="Kallscheuer N."/>
            <person name="Luecker S."/>
            <person name="Lage O.M."/>
            <person name="Pohl T."/>
            <person name="Merkel B.J."/>
            <person name="Hornburger P."/>
            <person name="Mueller R.-W."/>
            <person name="Bruemmer F."/>
            <person name="Labrenz M."/>
            <person name="Spormann A.M."/>
            <person name="Op den Camp H."/>
            <person name="Overmann J."/>
            <person name="Amann R."/>
            <person name="Jetten M.S.M."/>
            <person name="Mascher T."/>
            <person name="Medema M.H."/>
            <person name="Devos D.P."/>
            <person name="Kaster A.-K."/>
            <person name="Ovreas L."/>
            <person name="Rohde M."/>
            <person name="Galperin M.Y."/>
            <person name="Jogler C."/>
        </authorList>
    </citation>
    <scope>NUCLEOTIDE SEQUENCE [LARGE SCALE GENOMIC DNA]</scope>
    <source>
        <strain evidence="7 8">ElP</strain>
    </source>
</reference>
<keyword evidence="3 4" id="KW-0408">Iron</keyword>
<dbReference type="SUPFAM" id="SSF63829">
    <property type="entry name" value="Calcium-dependent phosphotriesterase"/>
    <property type="match status" value="1"/>
</dbReference>
<dbReference type="SMART" id="SM00567">
    <property type="entry name" value="EZ_HEAT"/>
    <property type="match status" value="4"/>
</dbReference>
<evidence type="ECO:0000256" key="2">
    <source>
        <dbReference type="ARBA" id="ARBA00022723"/>
    </source>
</evidence>
<dbReference type="Proteomes" id="UP000317835">
    <property type="component" value="Chromosome"/>
</dbReference>
<keyword evidence="2 4" id="KW-0479">Metal-binding</keyword>
<protein>
    <submittedName>
        <fullName evidence="7">Cytochrome c</fullName>
    </submittedName>
</protein>
<dbReference type="PROSITE" id="PS51007">
    <property type="entry name" value="CYTC"/>
    <property type="match status" value="1"/>
</dbReference>
<dbReference type="InterPro" id="IPR013427">
    <property type="entry name" value="Haem-bd_dom_put"/>
</dbReference>
<evidence type="ECO:0000256" key="3">
    <source>
        <dbReference type="ARBA" id="ARBA00023004"/>
    </source>
</evidence>